<feature type="binding site" evidence="8">
    <location>
        <position position="211"/>
    </location>
    <ligand>
        <name>Ca(2+)</name>
        <dbReference type="ChEBI" id="CHEBI:29108"/>
        <label>3</label>
    </ligand>
</feature>
<evidence type="ECO:0000256" key="1">
    <source>
        <dbReference type="ARBA" id="ARBA00009614"/>
    </source>
</evidence>
<feature type="binding site" evidence="8">
    <location>
        <position position="271"/>
    </location>
    <ligand>
        <name>Zn(2+)</name>
        <dbReference type="ChEBI" id="CHEBI:29105"/>
        <label>2</label>
        <note>catalytic</note>
    </ligand>
</feature>
<evidence type="ECO:0000256" key="6">
    <source>
        <dbReference type="ARBA" id="ARBA00023049"/>
    </source>
</evidence>
<evidence type="ECO:0000256" key="9">
    <source>
        <dbReference type="SAM" id="SignalP"/>
    </source>
</evidence>
<proteinExistence type="inferred from homology"/>
<keyword evidence="2" id="KW-0645">Protease</keyword>
<feature type="binding site" evidence="8">
    <location>
        <position position="206"/>
    </location>
    <ligand>
        <name>Zn(2+)</name>
        <dbReference type="ChEBI" id="CHEBI:29105"/>
        <label>1</label>
    </ligand>
</feature>
<feature type="binding site" evidence="8">
    <location>
        <position position="212"/>
    </location>
    <ligand>
        <name>Ca(2+)</name>
        <dbReference type="ChEBI" id="CHEBI:29108"/>
        <label>3</label>
    </ligand>
</feature>
<dbReference type="InterPro" id="IPR006026">
    <property type="entry name" value="Peptidase_Metallo"/>
</dbReference>
<feature type="binding site" evidence="8">
    <location>
        <position position="234"/>
    </location>
    <ligand>
        <name>Ca(2+)</name>
        <dbReference type="ChEBI" id="CHEBI:29108"/>
        <label>1</label>
    </ligand>
</feature>
<dbReference type="InterPro" id="IPR024079">
    <property type="entry name" value="MetalloPept_cat_dom_sf"/>
</dbReference>
<keyword evidence="6" id="KW-0482">Metalloprotease</keyword>
<dbReference type="Proteomes" id="UP001632038">
    <property type="component" value="Unassembled WGS sequence"/>
</dbReference>
<dbReference type="EMBL" id="JAVIJP010000061">
    <property type="protein sequence ID" value="KAL3621984.1"/>
    <property type="molecule type" value="Genomic_DNA"/>
</dbReference>
<accession>A0ABD3BY22</accession>
<dbReference type="SUPFAM" id="SSF55486">
    <property type="entry name" value="Metalloproteases ('zincins'), catalytic domain"/>
    <property type="match status" value="1"/>
</dbReference>
<keyword evidence="4" id="KW-0378">Hydrolase</keyword>
<keyword evidence="12" id="KW-1185">Reference proteome</keyword>
<dbReference type="PANTHER" id="PTHR10201">
    <property type="entry name" value="MATRIX METALLOPROTEINASE"/>
    <property type="match status" value="1"/>
</dbReference>
<dbReference type="InterPro" id="IPR033739">
    <property type="entry name" value="M10A_MMP"/>
</dbReference>
<dbReference type="CDD" id="cd04278">
    <property type="entry name" value="ZnMc_MMP"/>
    <property type="match status" value="1"/>
</dbReference>
<feature type="signal peptide" evidence="9">
    <location>
        <begin position="1"/>
        <end position="22"/>
    </location>
</feature>
<feature type="binding site" evidence="8">
    <location>
        <position position="234"/>
    </location>
    <ligand>
        <name>Ca(2+)</name>
        <dbReference type="ChEBI" id="CHEBI:29108"/>
        <label>3</label>
    </ligand>
</feature>
<feature type="binding site" evidence="8">
    <location>
        <position position="263"/>
    </location>
    <ligand>
        <name>Zn(2+)</name>
        <dbReference type="ChEBI" id="CHEBI:29105"/>
        <label>2</label>
        <note>catalytic</note>
    </ligand>
</feature>
<keyword evidence="3 8" id="KW-0479">Metal-binding</keyword>
<dbReference type="GO" id="GO:0006508">
    <property type="term" value="P:proteolysis"/>
    <property type="evidence" value="ECO:0007669"/>
    <property type="project" value="UniProtKB-KW"/>
</dbReference>
<dbReference type="InterPro" id="IPR021190">
    <property type="entry name" value="Pept_M10A"/>
</dbReference>
<evidence type="ECO:0000256" key="3">
    <source>
        <dbReference type="ARBA" id="ARBA00022723"/>
    </source>
</evidence>
<feature type="binding site" evidence="8">
    <location>
        <position position="257"/>
    </location>
    <ligand>
        <name>Zn(2+)</name>
        <dbReference type="ChEBI" id="CHEBI:29105"/>
        <label>2</label>
        <note>catalytic</note>
    </ligand>
</feature>
<evidence type="ECO:0000313" key="11">
    <source>
        <dbReference type="EMBL" id="KAL3621984.1"/>
    </source>
</evidence>
<feature type="binding site" description="in inhibited form" evidence="8">
    <location>
        <position position="116"/>
    </location>
    <ligand>
        <name>Zn(2+)</name>
        <dbReference type="ChEBI" id="CHEBI:29105"/>
        <label>2</label>
        <note>catalytic</note>
    </ligand>
</feature>
<dbReference type="InterPro" id="IPR001818">
    <property type="entry name" value="Pept_M10_metallopeptidase"/>
</dbReference>
<dbReference type="PRINTS" id="PR00138">
    <property type="entry name" value="MATRIXIN"/>
</dbReference>
<dbReference type="GO" id="GO:0004222">
    <property type="term" value="F:metalloendopeptidase activity"/>
    <property type="evidence" value="ECO:0007669"/>
    <property type="project" value="UniProtKB-ARBA"/>
</dbReference>
<comment type="cofactor">
    <cofactor evidence="8">
        <name>Zn(2+)</name>
        <dbReference type="ChEBI" id="CHEBI:29105"/>
    </cofactor>
    <text evidence="8">Binds 2 Zn(2+) ions per subunit.</text>
</comment>
<feature type="binding site" evidence="8">
    <location>
        <position position="194"/>
    </location>
    <ligand>
        <name>Ca(2+)</name>
        <dbReference type="ChEBI" id="CHEBI:29108"/>
        <label>2</label>
    </ligand>
</feature>
<feature type="binding site" evidence="8">
    <location>
        <position position="231"/>
    </location>
    <ligand>
        <name>Ca(2+)</name>
        <dbReference type="ChEBI" id="CHEBI:29108"/>
        <label>3</label>
    </ligand>
</feature>
<keyword evidence="8" id="KW-0106">Calcium</keyword>
<dbReference type="InterPro" id="IPR002477">
    <property type="entry name" value="Peptidoglycan-bd-like"/>
</dbReference>
<dbReference type="PANTHER" id="PTHR10201:SF323">
    <property type="entry name" value="MATRIX METALLOPROTEINASE-21"/>
    <property type="match status" value="1"/>
</dbReference>
<feature type="active site" evidence="7">
    <location>
        <position position="254"/>
    </location>
</feature>
<dbReference type="AlphaFoldDB" id="A0ABD3BY22"/>
<protein>
    <recommendedName>
        <fullName evidence="10">Peptidase metallopeptidase domain-containing protein</fullName>
    </recommendedName>
</protein>
<name>A0ABD3BY22_9LAMI</name>
<evidence type="ECO:0000259" key="10">
    <source>
        <dbReference type="SMART" id="SM00235"/>
    </source>
</evidence>
<dbReference type="InterPro" id="IPR036365">
    <property type="entry name" value="PGBD-like_sf"/>
</dbReference>
<organism evidence="11 12">
    <name type="scientific">Castilleja foliolosa</name>
    <dbReference type="NCBI Taxonomy" id="1961234"/>
    <lineage>
        <taxon>Eukaryota</taxon>
        <taxon>Viridiplantae</taxon>
        <taxon>Streptophyta</taxon>
        <taxon>Embryophyta</taxon>
        <taxon>Tracheophyta</taxon>
        <taxon>Spermatophyta</taxon>
        <taxon>Magnoliopsida</taxon>
        <taxon>eudicotyledons</taxon>
        <taxon>Gunneridae</taxon>
        <taxon>Pentapetalae</taxon>
        <taxon>asterids</taxon>
        <taxon>lamiids</taxon>
        <taxon>Lamiales</taxon>
        <taxon>Orobanchaceae</taxon>
        <taxon>Pedicularideae</taxon>
        <taxon>Castillejinae</taxon>
        <taxon>Castilleja</taxon>
    </lineage>
</organism>
<evidence type="ECO:0000256" key="5">
    <source>
        <dbReference type="ARBA" id="ARBA00022833"/>
    </source>
</evidence>
<evidence type="ECO:0000313" key="12">
    <source>
        <dbReference type="Proteomes" id="UP001632038"/>
    </source>
</evidence>
<gene>
    <name evidence="11" type="ORF">CASFOL_034180</name>
</gene>
<comment type="similarity">
    <text evidence="1">Belongs to the peptidase M10A family. Matrix metalloproteinases (MMPs) subfamily.</text>
</comment>
<dbReference type="Gene3D" id="3.40.390.10">
    <property type="entry name" value="Collagenase (Catalytic Domain)"/>
    <property type="match status" value="1"/>
</dbReference>
<evidence type="ECO:0000256" key="8">
    <source>
        <dbReference type="PIRSR" id="PIRSR621190-2"/>
    </source>
</evidence>
<evidence type="ECO:0000256" key="2">
    <source>
        <dbReference type="ARBA" id="ARBA00022670"/>
    </source>
</evidence>
<dbReference type="SUPFAM" id="SSF47090">
    <property type="entry name" value="PGBD-like"/>
    <property type="match status" value="1"/>
</dbReference>
<keyword evidence="5 8" id="KW-0862">Zinc</keyword>
<dbReference type="Pfam" id="PF00413">
    <property type="entry name" value="Peptidase_M10"/>
    <property type="match status" value="1"/>
</dbReference>
<feature type="binding site" evidence="8">
    <location>
        <position position="253"/>
    </location>
    <ligand>
        <name>Zn(2+)</name>
        <dbReference type="ChEBI" id="CHEBI:29105"/>
        <label>2</label>
        <note>catalytic</note>
    </ligand>
</feature>
<feature type="domain" description="Peptidase metallopeptidase" evidence="10">
    <location>
        <begin position="142"/>
        <end position="297"/>
    </location>
</feature>
<keyword evidence="9" id="KW-0732">Signal</keyword>
<comment type="caution">
    <text evidence="11">The sequence shown here is derived from an EMBL/GenBank/DDBJ whole genome shotgun (WGS) entry which is preliminary data.</text>
</comment>
<evidence type="ECO:0000256" key="4">
    <source>
        <dbReference type="ARBA" id="ARBA00022801"/>
    </source>
</evidence>
<reference evidence="12" key="1">
    <citation type="journal article" date="2024" name="IScience">
        <title>Strigolactones Initiate the Formation of Haustorium-like Structures in Castilleja.</title>
        <authorList>
            <person name="Buerger M."/>
            <person name="Peterson D."/>
            <person name="Chory J."/>
        </authorList>
    </citation>
    <scope>NUCLEOTIDE SEQUENCE [LARGE SCALE GENOMIC DNA]</scope>
</reference>
<dbReference type="Pfam" id="PF01471">
    <property type="entry name" value="PG_binding_1"/>
    <property type="match status" value="1"/>
</dbReference>
<dbReference type="GO" id="GO:0046872">
    <property type="term" value="F:metal ion binding"/>
    <property type="evidence" value="ECO:0007669"/>
    <property type="project" value="UniProtKB-KW"/>
</dbReference>
<feature type="binding site" evidence="8">
    <location>
        <position position="204"/>
    </location>
    <ligand>
        <name>Zn(2+)</name>
        <dbReference type="ChEBI" id="CHEBI:29105"/>
        <label>1</label>
    </ligand>
</feature>
<dbReference type="SMART" id="SM00235">
    <property type="entry name" value="ZnMc"/>
    <property type="match status" value="1"/>
</dbReference>
<sequence>MTPKIHHIFLFFYLSYFILCKAHNPSTLSNTNSPNAFDFLKGLNGTQKGDKEKGLSQLKKHLANLGYISNPIVHLSNDIFDDTLELAIKKYQNFYRINITGTLDSQTLTSMLRPRCGVADIINNDNVINTNTSFGDIKYVLSGSTWPPNKRYLRVSFPRGTRGDAYDPVKNALARWASVSPFKFNFIDNVEASDVKMSFQRWDHGDGSPFDGRGGALAHAAYPTYGILHFDADESWSTYAQKGEWDLQTVALHELGHTLGLAHSQDPNAIMYASIHAGEKKDLNNDDIQGIRAMYYK</sequence>
<comment type="cofactor">
    <cofactor evidence="8">
        <name>Ca(2+)</name>
        <dbReference type="ChEBI" id="CHEBI:29108"/>
    </cofactor>
    <text evidence="8">Can bind about 5 Ca(2+) ions per subunit.</text>
</comment>
<evidence type="ECO:0000256" key="7">
    <source>
        <dbReference type="PIRSR" id="PIRSR621190-1"/>
    </source>
</evidence>
<feature type="binding site" evidence="8">
    <location>
        <position position="229"/>
    </location>
    <ligand>
        <name>Zn(2+)</name>
        <dbReference type="ChEBI" id="CHEBI:29105"/>
        <label>1</label>
    </ligand>
</feature>
<feature type="chain" id="PRO_5044828268" description="Peptidase metallopeptidase domain-containing protein" evidence="9">
    <location>
        <begin position="23"/>
        <end position="297"/>
    </location>
</feature>
<feature type="binding site" evidence="8">
    <location>
        <position position="219"/>
    </location>
    <ligand>
        <name>Zn(2+)</name>
        <dbReference type="ChEBI" id="CHEBI:29105"/>
        <label>1</label>
    </ligand>
</feature>